<dbReference type="Pfam" id="PF14479">
    <property type="entry name" value="HeLo"/>
    <property type="match status" value="1"/>
</dbReference>
<organism evidence="2 3">
    <name type="scientific">Zopfia rhizophila CBS 207.26</name>
    <dbReference type="NCBI Taxonomy" id="1314779"/>
    <lineage>
        <taxon>Eukaryota</taxon>
        <taxon>Fungi</taxon>
        <taxon>Dikarya</taxon>
        <taxon>Ascomycota</taxon>
        <taxon>Pezizomycotina</taxon>
        <taxon>Dothideomycetes</taxon>
        <taxon>Dothideomycetes incertae sedis</taxon>
        <taxon>Zopfiaceae</taxon>
        <taxon>Zopfia</taxon>
    </lineage>
</organism>
<dbReference type="EMBL" id="ML994655">
    <property type="protein sequence ID" value="KAF2180994.1"/>
    <property type="molecule type" value="Genomic_DNA"/>
</dbReference>
<sequence>MTVEPVSLAVGIVGLASLFKTCIECVDYIEAGKGMSKDLSVSFTLLEIQKCRVLICGERLGVCETVSSRRQSRYLEDPTYQATIVRTLNDISMLFQDSEVLNKKYGLERRDDCSGPLQQRQNELGRHAVFKEKYKTFVGKMSEKGATDANATEGFSHFPENISKEQKDRTILAKARWAVHDRSKFKSLVDDLTNLVNGLTSFVSLDKDIEQEILDEIRRMRDVTQLELIERACEQQYPKVSRAASIVLEITSRKDTEVDEEGLQEKIDTMTAISEDDHINDDIPGSINGPSTASLPNSILATVSSGVASSDDQPLDPTIIGKVFPSDSVVTIILIASDSKRTNFVTNEPVLTEGELRSLAESEFTGNQGKLSGIRIADYMAKYLPLDSGWAHVYVAPTLHHMELSITISEKLRQIPVIRIDHRLLSDRSDIVLKSLSATFDVLTERILHVHEAHGPKVWSPVKWRYDNGNQGWPALLRYLDQEYLDKMILSMPDDNEDSEDEDGETTETTFGLHSVFAEHKNDLPNICGGSIIVIAERSKIRELLESPIVECATKPKNKSITQLYRIPRSTDQPDMQFWRAEFWATLK</sequence>
<dbReference type="Proteomes" id="UP000800200">
    <property type="component" value="Unassembled WGS sequence"/>
</dbReference>
<dbReference type="InterPro" id="IPR029498">
    <property type="entry name" value="HeLo_dom"/>
</dbReference>
<name>A0A6A6DN73_9PEZI</name>
<protein>
    <recommendedName>
        <fullName evidence="1">Prion-inhibition and propagation HeLo domain-containing protein</fullName>
    </recommendedName>
</protein>
<evidence type="ECO:0000313" key="2">
    <source>
        <dbReference type="EMBL" id="KAF2180994.1"/>
    </source>
</evidence>
<evidence type="ECO:0000259" key="1">
    <source>
        <dbReference type="Pfam" id="PF14479"/>
    </source>
</evidence>
<accession>A0A6A6DN73</accession>
<reference evidence="2" key="1">
    <citation type="journal article" date="2020" name="Stud. Mycol.">
        <title>101 Dothideomycetes genomes: a test case for predicting lifestyles and emergence of pathogens.</title>
        <authorList>
            <person name="Haridas S."/>
            <person name="Albert R."/>
            <person name="Binder M."/>
            <person name="Bloem J."/>
            <person name="Labutti K."/>
            <person name="Salamov A."/>
            <person name="Andreopoulos B."/>
            <person name="Baker S."/>
            <person name="Barry K."/>
            <person name="Bills G."/>
            <person name="Bluhm B."/>
            <person name="Cannon C."/>
            <person name="Castanera R."/>
            <person name="Culley D."/>
            <person name="Daum C."/>
            <person name="Ezra D."/>
            <person name="Gonzalez J."/>
            <person name="Henrissat B."/>
            <person name="Kuo A."/>
            <person name="Liang C."/>
            <person name="Lipzen A."/>
            <person name="Lutzoni F."/>
            <person name="Magnuson J."/>
            <person name="Mondo S."/>
            <person name="Nolan M."/>
            <person name="Ohm R."/>
            <person name="Pangilinan J."/>
            <person name="Park H.-J."/>
            <person name="Ramirez L."/>
            <person name="Alfaro M."/>
            <person name="Sun H."/>
            <person name="Tritt A."/>
            <person name="Yoshinaga Y."/>
            <person name="Zwiers L.-H."/>
            <person name="Turgeon B."/>
            <person name="Goodwin S."/>
            <person name="Spatafora J."/>
            <person name="Crous P."/>
            <person name="Grigoriev I."/>
        </authorList>
    </citation>
    <scope>NUCLEOTIDE SEQUENCE</scope>
    <source>
        <strain evidence="2">CBS 207.26</strain>
    </source>
</reference>
<keyword evidence="3" id="KW-1185">Reference proteome</keyword>
<gene>
    <name evidence="2" type="ORF">K469DRAFT_753068</name>
</gene>
<dbReference type="OrthoDB" id="20872at2759"/>
<dbReference type="AlphaFoldDB" id="A0A6A6DN73"/>
<dbReference type="InterPro" id="IPR038305">
    <property type="entry name" value="HeLo_sf"/>
</dbReference>
<dbReference type="Gene3D" id="1.20.120.1020">
    <property type="entry name" value="Prion-inhibition and propagation, HeLo domain"/>
    <property type="match status" value="1"/>
</dbReference>
<proteinExistence type="predicted"/>
<evidence type="ECO:0000313" key="3">
    <source>
        <dbReference type="Proteomes" id="UP000800200"/>
    </source>
</evidence>
<dbReference type="PANTHER" id="PTHR37542">
    <property type="entry name" value="HELO DOMAIN-CONTAINING PROTEIN-RELATED"/>
    <property type="match status" value="1"/>
</dbReference>
<feature type="domain" description="Prion-inhibition and propagation HeLo" evidence="1">
    <location>
        <begin position="8"/>
        <end position="229"/>
    </location>
</feature>